<dbReference type="InterPro" id="IPR050682">
    <property type="entry name" value="ModA/WtpA"/>
</dbReference>
<dbReference type="GO" id="GO:0046872">
    <property type="term" value="F:metal ion binding"/>
    <property type="evidence" value="ECO:0007669"/>
    <property type="project" value="UniProtKB-KW"/>
</dbReference>
<name>A0A3N6X2E4_9ACTN</name>
<dbReference type="NCBIfam" id="TIGR01256">
    <property type="entry name" value="modA"/>
    <property type="match status" value="1"/>
</dbReference>
<evidence type="ECO:0000256" key="3">
    <source>
        <dbReference type="ARBA" id="ARBA00022729"/>
    </source>
</evidence>
<keyword evidence="2 4" id="KW-0479">Metal-binding</keyword>
<comment type="caution">
    <text evidence="6">The sequence shown here is derived from an EMBL/GenBank/DDBJ whole genome shotgun (WGS) entry which is preliminary data.</text>
</comment>
<dbReference type="InterPro" id="IPR005950">
    <property type="entry name" value="ModA"/>
</dbReference>
<reference evidence="6 7" key="1">
    <citation type="submission" date="2018-11" db="EMBL/GenBank/DDBJ databases">
        <authorList>
            <person name="Li F."/>
        </authorList>
    </citation>
    <scope>NUCLEOTIDE SEQUENCE [LARGE SCALE GENOMIC DNA]</scope>
    <source>
        <strain evidence="6 7">YS17T</strain>
    </source>
</reference>
<keyword evidence="7" id="KW-1185">Reference proteome</keyword>
<evidence type="ECO:0000256" key="1">
    <source>
        <dbReference type="ARBA" id="ARBA00009175"/>
    </source>
</evidence>
<organism evidence="6 7">
    <name type="scientific">Aeromicrobium camelliae</name>
    <dbReference type="NCBI Taxonomy" id="1538144"/>
    <lineage>
        <taxon>Bacteria</taxon>
        <taxon>Bacillati</taxon>
        <taxon>Actinomycetota</taxon>
        <taxon>Actinomycetes</taxon>
        <taxon>Propionibacteriales</taxon>
        <taxon>Nocardioidaceae</taxon>
        <taxon>Aeromicrobium</taxon>
    </lineage>
</organism>
<evidence type="ECO:0000256" key="2">
    <source>
        <dbReference type="ARBA" id="ARBA00022723"/>
    </source>
</evidence>
<dbReference type="AlphaFoldDB" id="A0A3N6X2E4"/>
<dbReference type="PANTHER" id="PTHR30632">
    <property type="entry name" value="MOLYBDATE-BINDING PERIPLASMIC PROTEIN"/>
    <property type="match status" value="1"/>
</dbReference>
<dbReference type="SUPFAM" id="SSF53850">
    <property type="entry name" value="Periplasmic binding protein-like II"/>
    <property type="match status" value="1"/>
</dbReference>
<feature type="binding site" evidence="4">
    <location>
        <position position="185"/>
    </location>
    <ligand>
        <name>molybdate</name>
        <dbReference type="ChEBI" id="CHEBI:36264"/>
    </ligand>
</feature>
<proteinExistence type="inferred from homology"/>
<evidence type="ECO:0000256" key="4">
    <source>
        <dbReference type="PIRSR" id="PIRSR004846-1"/>
    </source>
</evidence>
<dbReference type="EMBL" id="RQJX01000010">
    <property type="protein sequence ID" value="RQN07823.1"/>
    <property type="molecule type" value="Genomic_DNA"/>
</dbReference>
<feature type="binding site" evidence="4">
    <location>
        <position position="167"/>
    </location>
    <ligand>
        <name>molybdate</name>
        <dbReference type="ChEBI" id="CHEBI:36264"/>
    </ligand>
</feature>
<comment type="similarity">
    <text evidence="1">Belongs to the bacterial solute-binding protein ModA family.</text>
</comment>
<dbReference type="GO" id="GO:0015689">
    <property type="term" value="P:molybdate ion transport"/>
    <property type="evidence" value="ECO:0007669"/>
    <property type="project" value="InterPro"/>
</dbReference>
<dbReference type="GO" id="GO:0030973">
    <property type="term" value="F:molybdate ion binding"/>
    <property type="evidence" value="ECO:0007669"/>
    <property type="project" value="TreeGrafter"/>
</dbReference>
<accession>A0A3N6X2E4</accession>
<feature type="binding site" evidence="4">
    <location>
        <position position="65"/>
    </location>
    <ligand>
        <name>molybdate</name>
        <dbReference type="ChEBI" id="CHEBI:36264"/>
    </ligand>
</feature>
<protein>
    <submittedName>
        <fullName evidence="6">Molybdate ABC transporter substrate-binding protein</fullName>
    </submittedName>
</protein>
<keyword evidence="3 5" id="KW-0732">Signal</keyword>
<evidence type="ECO:0000313" key="7">
    <source>
        <dbReference type="Proteomes" id="UP000275225"/>
    </source>
</evidence>
<evidence type="ECO:0000313" key="6">
    <source>
        <dbReference type="EMBL" id="RQN07823.1"/>
    </source>
</evidence>
<keyword evidence="4" id="KW-0500">Molybdenum</keyword>
<dbReference type="Proteomes" id="UP000275225">
    <property type="component" value="Unassembled WGS sequence"/>
</dbReference>
<feature type="signal peptide" evidence="5">
    <location>
        <begin position="1"/>
        <end position="23"/>
    </location>
</feature>
<gene>
    <name evidence="6" type="primary">modA</name>
    <name evidence="6" type="ORF">EHW97_08675</name>
</gene>
<dbReference type="OrthoDB" id="9785015at2"/>
<dbReference type="PIRSF" id="PIRSF004846">
    <property type="entry name" value="ModA"/>
    <property type="match status" value="1"/>
</dbReference>
<dbReference type="PANTHER" id="PTHR30632:SF0">
    <property type="entry name" value="SULFATE-BINDING PROTEIN"/>
    <property type="match status" value="1"/>
</dbReference>
<feature type="chain" id="PRO_5018009533" evidence="5">
    <location>
        <begin position="24"/>
        <end position="250"/>
    </location>
</feature>
<feature type="binding site" evidence="4">
    <location>
        <position position="37"/>
    </location>
    <ligand>
        <name>molybdate</name>
        <dbReference type="ChEBI" id="CHEBI:36264"/>
    </ligand>
</feature>
<sequence length="250" mass="25770">MRRAVLAIVLLALATTAACSSSAESDRRTLTVFAAASLTDVFEEAAADFEAEHRGIDVVFSFAGSSDLAQQIVEGAPADVFAAADERTMSTVVDAGRAERARLFATNRLIIAVPAGNPAGVTDLADLARPDVTTVLCAPQVPCGALSLQVLERAGVAVRPASEESSVSGVLTAVGEGQADAGLVYVTDIERGNDRIEAVELADAAPEDVVRYPIAALHGSEQDELAAEFVDFIVSGTGAERLRAAGFGAP</sequence>
<dbReference type="PROSITE" id="PS51257">
    <property type="entry name" value="PROKAR_LIPOPROTEIN"/>
    <property type="match status" value="1"/>
</dbReference>
<dbReference type="Gene3D" id="3.40.190.10">
    <property type="entry name" value="Periplasmic binding protein-like II"/>
    <property type="match status" value="2"/>
</dbReference>
<dbReference type="RefSeq" id="WP_124236774.1">
    <property type="nucleotide sequence ID" value="NZ_JBHUFI010000019.1"/>
</dbReference>
<dbReference type="Pfam" id="PF13531">
    <property type="entry name" value="SBP_bac_11"/>
    <property type="match status" value="1"/>
</dbReference>
<evidence type="ECO:0000256" key="5">
    <source>
        <dbReference type="SAM" id="SignalP"/>
    </source>
</evidence>